<proteinExistence type="predicted"/>
<accession>A0A6G5A2L9</accession>
<name>A0A6G5A2L9_RHIMP</name>
<dbReference type="AlphaFoldDB" id="A0A6G5A2L9"/>
<organism evidence="1">
    <name type="scientific">Rhipicephalus microplus</name>
    <name type="common">Cattle tick</name>
    <name type="synonym">Boophilus microplus</name>
    <dbReference type="NCBI Taxonomy" id="6941"/>
    <lineage>
        <taxon>Eukaryota</taxon>
        <taxon>Metazoa</taxon>
        <taxon>Ecdysozoa</taxon>
        <taxon>Arthropoda</taxon>
        <taxon>Chelicerata</taxon>
        <taxon>Arachnida</taxon>
        <taxon>Acari</taxon>
        <taxon>Parasitiformes</taxon>
        <taxon>Ixodida</taxon>
        <taxon>Ixodoidea</taxon>
        <taxon>Ixodidae</taxon>
        <taxon>Rhipicephalinae</taxon>
        <taxon>Rhipicephalus</taxon>
        <taxon>Boophilus</taxon>
    </lineage>
</organism>
<sequence length="92" mass="10892">MSSLYLWVVIWNVRRLTYQLVRSIFNTQSTTNYTAKTRIRTKIPVMRYARGFFQNPKHTPFFICPYIFINEEVTRTGGSLKSTDLSCPFLRC</sequence>
<evidence type="ECO:0000313" key="1">
    <source>
        <dbReference type="EMBL" id="NIE45214.1"/>
    </source>
</evidence>
<dbReference type="EMBL" id="GIKN01002941">
    <property type="protein sequence ID" value="NIE45214.1"/>
    <property type="molecule type" value="Transcribed_RNA"/>
</dbReference>
<protein>
    <submittedName>
        <fullName evidence="1">Putative secreted protein</fullName>
    </submittedName>
</protein>
<reference evidence="1" key="1">
    <citation type="submission" date="2020-03" db="EMBL/GenBank/DDBJ databases">
        <title>A transcriptome and proteome of the tick Rhipicephalus microplus shaped by the genetic composition of its hosts and developmental stage.</title>
        <authorList>
            <person name="Garcia G.R."/>
            <person name="Ribeiro J.M.C."/>
            <person name="Maruyama S.R."/>
            <person name="Gardinasse L.G."/>
            <person name="Nelson K."/>
            <person name="Ferreira B.R."/>
            <person name="Andrade T.G."/>
            <person name="Santos I.K.F.M."/>
        </authorList>
    </citation>
    <scope>NUCLEOTIDE SEQUENCE</scope>
    <source>
        <strain evidence="1">NSGR</strain>
        <tissue evidence="1">Salivary glands</tissue>
    </source>
</reference>